<reference evidence="1 2" key="1">
    <citation type="journal article" date="2020" name="Cell">
        <title>Large-Scale Comparative Analyses of Tick Genomes Elucidate Their Genetic Diversity and Vector Capacities.</title>
        <authorList>
            <consortium name="Tick Genome and Microbiome Consortium (TIGMIC)"/>
            <person name="Jia N."/>
            <person name="Wang J."/>
            <person name="Shi W."/>
            <person name="Du L."/>
            <person name="Sun Y."/>
            <person name="Zhan W."/>
            <person name="Jiang J.F."/>
            <person name="Wang Q."/>
            <person name="Zhang B."/>
            <person name="Ji P."/>
            <person name="Bell-Sakyi L."/>
            <person name="Cui X.M."/>
            <person name="Yuan T.T."/>
            <person name="Jiang B.G."/>
            <person name="Yang W.F."/>
            <person name="Lam T.T."/>
            <person name="Chang Q.C."/>
            <person name="Ding S.J."/>
            <person name="Wang X.J."/>
            <person name="Zhu J.G."/>
            <person name="Ruan X.D."/>
            <person name="Zhao L."/>
            <person name="Wei J.T."/>
            <person name="Ye R.Z."/>
            <person name="Que T.C."/>
            <person name="Du C.H."/>
            <person name="Zhou Y.H."/>
            <person name="Cheng J.X."/>
            <person name="Dai P.F."/>
            <person name="Guo W.B."/>
            <person name="Han X.H."/>
            <person name="Huang E.J."/>
            <person name="Li L.F."/>
            <person name="Wei W."/>
            <person name="Gao Y.C."/>
            <person name="Liu J.Z."/>
            <person name="Shao H.Z."/>
            <person name="Wang X."/>
            <person name="Wang C.C."/>
            <person name="Yang T.C."/>
            <person name="Huo Q.B."/>
            <person name="Li W."/>
            <person name="Chen H.Y."/>
            <person name="Chen S.E."/>
            <person name="Zhou L.G."/>
            <person name="Ni X.B."/>
            <person name="Tian J.H."/>
            <person name="Sheng Y."/>
            <person name="Liu T."/>
            <person name="Pan Y.S."/>
            <person name="Xia L.Y."/>
            <person name="Li J."/>
            <person name="Zhao F."/>
            <person name="Cao W.C."/>
        </authorList>
    </citation>
    <scope>NUCLEOTIDE SEQUENCE [LARGE SCALE GENOMIC DNA]</scope>
    <source>
        <strain evidence="1">Iper-2018</strain>
    </source>
</reference>
<sequence length="227" mass="23629">MRGAIKRLRCSVRLGYCATEAHSWARGGASASAAAMTLLLWNAQTAEARAAVAERAAAAAPARQRCSRLGGSEARALAYGSPCGGFESRPSRGMCSTLAVCGSTRGDHDVRVVAAAPTLLRRCSETPASAEELSSREGLGTGPIRFDNVTGKLSAPGHDRYRRVAPRRSRGAWSAPASLLRSAALYGRAPGASADSRLALASRPPTHEGDVLWEDSALAGQLLNSAT</sequence>
<proteinExistence type="predicted"/>
<organism evidence="1 2">
    <name type="scientific">Ixodes persulcatus</name>
    <name type="common">Taiga tick</name>
    <dbReference type="NCBI Taxonomy" id="34615"/>
    <lineage>
        <taxon>Eukaryota</taxon>
        <taxon>Metazoa</taxon>
        <taxon>Ecdysozoa</taxon>
        <taxon>Arthropoda</taxon>
        <taxon>Chelicerata</taxon>
        <taxon>Arachnida</taxon>
        <taxon>Acari</taxon>
        <taxon>Parasitiformes</taxon>
        <taxon>Ixodida</taxon>
        <taxon>Ixodoidea</taxon>
        <taxon>Ixodidae</taxon>
        <taxon>Ixodinae</taxon>
        <taxon>Ixodes</taxon>
    </lineage>
</organism>
<dbReference type="EMBL" id="JABSTQ010010161">
    <property type="protein sequence ID" value="KAG0422965.1"/>
    <property type="molecule type" value="Genomic_DNA"/>
</dbReference>
<evidence type="ECO:0000313" key="2">
    <source>
        <dbReference type="Proteomes" id="UP000805193"/>
    </source>
</evidence>
<comment type="caution">
    <text evidence="1">The sequence shown here is derived from an EMBL/GenBank/DDBJ whole genome shotgun (WGS) entry which is preliminary data.</text>
</comment>
<protein>
    <submittedName>
        <fullName evidence="1">Uncharacterized protein</fullName>
    </submittedName>
</protein>
<accession>A0AC60PPY2</accession>
<gene>
    <name evidence="1" type="ORF">HPB47_001251</name>
</gene>
<evidence type="ECO:0000313" key="1">
    <source>
        <dbReference type="EMBL" id="KAG0422965.1"/>
    </source>
</evidence>
<keyword evidence="2" id="KW-1185">Reference proteome</keyword>
<dbReference type="Proteomes" id="UP000805193">
    <property type="component" value="Unassembled WGS sequence"/>
</dbReference>
<name>A0AC60PPY2_IXOPE</name>